<dbReference type="EMBL" id="JACHIP010000002">
    <property type="protein sequence ID" value="MBB5057221.1"/>
    <property type="molecule type" value="Genomic_DNA"/>
</dbReference>
<evidence type="ECO:0000313" key="1">
    <source>
        <dbReference type="EMBL" id="MBB5057221.1"/>
    </source>
</evidence>
<name>A0A7W7ZDA7_9BACT</name>
<evidence type="ECO:0000313" key="2">
    <source>
        <dbReference type="Proteomes" id="UP000540989"/>
    </source>
</evidence>
<gene>
    <name evidence="1" type="ORF">HDF16_001906</name>
</gene>
<organism evidence="1 2">
    <name type="scientific">Granulicella aggregans</name>
    <dbReference type="NCBI Taxonomy" id="474949"/>
    <lineage>
        <taxon>Bacteria</taxon>
        <taxon>Pseudomonadati</taxon>
        <taxon>Acidobacteriota</taxon>
        <taxon>Terriglobia</taxon>
        <taxon>Terriglobales</taxon>
        <taxon>Acidobacteriaceae</taxon>
        <taxon>Granulicella</taxon>
    </lineage>
</organism>
<dbReference type="Proteomes" id="UP000540989">
    <property type="component" value="Unassembled WGS sequence"/>
</dbReference>
<comment type="caution">
    <text evidence="1">The sequence shown here is derived from an EMBL/GenBank/DDBJ whole genome shotgun (WGS) entry which is preliminary data.</text>
</comment>
<dbReference type="Gene3D" id="1.10.260.40">
    <property type="entry name" value="lambda repressor-like DNA-binding domains"/>
    <property type="match status" value="1"/>
</dbReference>
<protein>
    <submittedName>
        <fullName evidence="1">Uncharacterized protein</fullName>
    </submittedName>
</protein>
<accession>A0A7W7ZDA7</accession>
<dbReference type="AlphaFoldDB" id="A0A7W7ZDA7"/>
<sequence>MNFQDLHEFLRLELVRRIEEGGLTGTRIAQQSGFKQGHLSNFLNRKRALSLDGLDRVLASQGLTVEDILPVHVSAEGTLAVMDNGLASGPAEVEQVAMVPLVSMSAAAEETQIRPASVIEEIPVTAARLSDQRERASRRVAGWQRFVAVRCDSQQAAAMESVLAAASVAVIDRHYNSLAPYHADEPTLLAVRYGAGILLRYAEFDDGRLILRPAAISCPVQLLSVSEDRLPSDYVVGRVCMIFHGL</sequence>
<dbReference type="RefSeq" id="WP_184215799.1">
    <property type="nucleotide sequence ID" value="NZ_JACHIP010000002.1"/>
</dbReference>
<dbReference type="InterPro" id="IPR010982">
    <property type="entry name" value="Lambda_DNA-bd_dom_sf"/>
</dbReference>
<dbReference type="SUPFAM" id="SSF47413">
    <property type="entry name" value="lambda repressor-like DNA-binding domains"/>
    <property type="match status" value="1"/>
</dbReference>
<dbReference type="GO" id="GO:0003677">
    <property type="term" value="F:DNA binding"/>
    <property type="evidence" value="ECO:0007669"/>
    <property type="project" value="InterPro"/>
</dbReference>
<reference evidence="1 2" key="1">
    <citation type="submission" date="2020-08" db="EMBL/GenBank/DDBJ databases">
        <title>Genomic Encyclopedia of Type Strains, Phase IV (KMG-V): Genome sequencing to study the core and pangenomes of soil and plant-associated prokaryotes.</title>
        <authorList>
            <person name="Whitman W."/>
        </authorList>
    </citation>
    <scope>NUCLEOTIDE SEQUENCE [LARGE SCALE GENOMIC DNA]</scope>
    <source>
        <strain evidence="1 2">M8UP14</strain>
    </source>
</reference>
<proteinExistence type="predicted"/>
<keyword evidence="2" id="KW-1185">Reference proteome</keyword>